<dbReference type="RefSeq" id="WP_329510270.1">
    <property type="nucleotide sequence ID" value="NZ_BAAAYZ010000178.1"/>
</dbReference>
<organism evidence="2 3">
    <name type="scientific">Streptomyces chiangmaiensis</name>
    <dbReference type="NCBI Taxonomy" id="766497"/>
    <lineage>
        <taxon>Bacteria</taxon>
        <taxon>Bacillati</taxon>
        <taxon>Actinomycetota</taxon>
        <taxon>Actinomycetes</taxon>
        <taxon>Kitasatosporales</taxon>
        <taxon>Streptomycetaceae</taxon>
        <taxon>Streptomyces</taxon>
    </lineage>
</organism>
<proteinExistence type="predicted"/>
<sequence>MTTYVITVPGTFTDAIAAGRQAEPARELRRADPRRTRPGSEEDLDVLTVNEDNTFTIRLTVEAESGPLAERKARHLADSAVRSAGLDETTAPLGPAVITGIDSGIRGPPRDAHRDRVSIASWENPRHASSGGELPGPGIGRIMEDPPGCC</sequence>
<evidence type="ECO:0000313" key="3">
    <source>
        <dbReference type="Proteomes" id="UP001333996"/>
    </source>
</evidence>
<accession>A0ABU7FP15</accession>
<comment type="caution">
    <text evidence="2">The sequence shown here is derived from an EMBL/GenBank/DDBJ whole genome shotgun (WGS) entry which is preliminary data.</text>
</comment>
<evidence type="ECO:0000256" key="1">
    <source>
        <dbReference type="SAM" id="MobiDB-lite"/>
    </source>
</evidence>
<feature type="region of interest" description="Disordered" evidence="1">
    <location>
        <begin position="87"/>
        <end position="150"/>
    </location>
</feature>
<feature type="compositionally biased region" description="Basic and acidic residues" evidence="1">
    <location>
        <begin position="23"/>
        <end position="40"/>
    </location>
</feature>
<evidence type="ECO:0000313" key="2">
    <source>
        <dbReference type="EMBL" id="MED7825861.1"/>
    </source>
</evidence>
<keyword evidence="3" id="KW-1185">Reference proteome</keyword>
<feature type="region of interest" description="Disordered" evidence="1">
    <location>
        <begin position="20"/>
        <end position="42"/>
    </location>
</feature>
<reference evidence="2" key="1">
    <citation type="submission" date="2024-01" db="EMBL/GenBank/DDBJ databases">
        <title>First draft genome sequence data of TA4-1, the type strain of Gram-positive actinobacterium Streptomyces chiangmaiensis.</title>
        <authorList>
            <person name="Yasawong M."/>
            <person name="Nantapong N."/>
        </authorList>
    </citation>
    <scope>NUCLEOTIDE SEQUENCE</scope>
    <source>
        <strain evidence="2">TA4-1</strain>
    </source>
</reference>
<dbReference type="Proteomes" id="UP001333996">
    <property type="component" value="Unassembled WGS sequence"/>
</dbReference>
<gene>
    <name evidence="2" type="ORF">VXC91_28810</name>
</gene>
<protein>
    <submittedName>
        <fullName evidence="2">Uncharacterized protein</fullName>
    </submittedName>
</protein>
<dbReference type="EMBL" id="JAYWVC010000127">
    <property type="protein sequence ID" value="MED7825861.1"/>
    <property type="molecule type" value="Genomic_DNA"/>
</dbReference>
<feature type="compositionally biased region" description="Basic and acidic residues" evidence="1">
    <location>
        <begin position="108"/>
        <end position="117"/>
    </location>
</feature>
<name>A0ABU7FP15_9ACTN</name>